<keyword evidence="3" id="KW-1185">Reference proteome</keyword>
<evidence type="ECO:0000313" key="2">
    <source>
        <dbReference type="EMBL" id="OCL12239.1"/>
    </source>
</evidence>
<feature type="domain" description="Aminoglycoside phosphotransferase" evidence="1">
    <location>
        <begin position="139"/>
        <end position="354"/>
    </location>
</feature>
<dbReference type="SUPFAM" id="SSF56112">
    <property type="entry name" value="Protein kinase-like (PK-like)"/>
    <property type="match status" value="1"/>
</dbReference>
<evidence type="ECO:0000259" key="1">
    <source>
        <dbReference type="Pfam" id="PF01636"/>
    </source>
</evidence>
<dbReference type="InterPro" id="IPR051678">
    <property type="entry name" value="AGP_Transferase"/>
</dbReference>
<name>A0A8E2JWI7_9PEZI</name>
<dbReference type="Proteomes" id="UP000250140">
    <property type="component" value="Unassembled WGS sequence"/>
</dbReference>
<dbReference type="InterPro" id="IPR002575">
    <property type="entry name" value="Aminoglycoside_PTrfase"/>
</dbReference>
<sequence>MSIKSAWAGLCAKLRPKKTASLEESAVEKSKSIRHIPGLLKNLHFKKTINDSNDGESEYDRRYWGPVKHITKEALLKLAWSVIGSNTFDESDLHVQEEVFEGSFHRVWIIEGPDDLKVAIKVAAIGHEDRWMAEDAINLRSEALTMNYINRNTKCPVPRVISFDTTLKNAIGCPYIMMEYVEGIPVHDAWFIEQEGGLPLEEVRLNILTSLASAMAELRKLQFDKIGMLHFDNDADPVVGPLYAFCQPDDIDERPKDDGIARKPVTLPVFASTKDYYQAEIDDRECDPRDWRLTAAKKISSLALACAPFTPEASLGEAPVRETFVLMHPDFNYQNIMITPDGKTITGIFDWDGVQTVPRCVGYAAVPIWLRRDWQLCYVWPGNEPYTHAPEDLQKYRKFYAEAMREAAGDESDWKLTENSVMYCALHEGLYGHGEPGNFAEKILDEVIPRQDHERFFRRLATGHWLAGELALQERLPYVLGY</sequence>
<reference evidence="2 3" key="1">
    <citation type="journal article" date="2016" name="Nat. Commun.">
        <title>Ectomycorrhizal ecology is imprinted in the genome of the dominant symbiotic fungus Cenococcum geophilum.</title>
        <authorList>
            <consortium name="DOE Joint Genome Institute"/>
            <person name="Peter M."/>
            <person name="Kohler A."/>
            <person name="Ohm R.A."/>
            <person name="Kuo A."/>
            <person name="Krutzmann J."/>
            <person name="Morin E."/>
            <person name="Arend M."/>
            <person name="Barry K.W."/>
            <person name="Binder M."/>
            <person name="Choi C."/>
            <person name="Clum A."/>
            <person name="Copeland A."/>
            <person name="Grisel N."/>
            <person name="Haridas S."/>
            <person name="Kipfer T."/>
            <person name="LaButti K."/>
            <person name="Lindquist E."/>
            <person name="Lipzen A."/>
            <person name="Maire R."/>
            <person name="Meier B."/>
            <person name="Mihaltcheva S."/>
            <person name="Molinier V."/>
            <person name="Murat C."/>
            <person name="Poggeler S."/>
            <person name="Quandt C.A."/>
            <person name="Sperisen C."/>
            <person name="Tritt A."/>
            <person name="Tisserant E."/>
            <person name="Crous P.W."/>
            <person name="Henrissat B."/>
            <person name="Nehls U."/>
            <person name="Egli S."/>
            <person name="Spatafora J.W."/>
            <person name="Grigoriev I.V."/>
            <person name="Martin F.M."/>
        </authorList>
    </citation>
    <scope>NUCLEOTIDE SEQUENCE [LARGE SCALE GENOMIC DNA]</scope>
    <source>
        <strain evidence="2 3">CBS 207.34</strain>
    </source>
</reference>
<accession>A0A8E2JWI7</accession>
<dbReference type="AlphaFoldDB" id="A0A8E2JWI7"/>
<proteinExistence type="predicted"/>
<dbReference type="PANTHER" id="PTHR21310">
    <property type="entry name" value="AMINOGLYCOSIDE PHOSPHOTRANSFERASE-RELATED-RELATED"/>
    <property type="match status" value="1"/>
</dbReference>
<evidence type="ECO:0000313" key="3">
    <source>
        <dbReference type="Proteomes" id="UP000250140"/>
    </source>
</evidence>
<protein>
    <recommendedName>
        <fullName evidence="1">Aminoglycoside phosphotransferase domain-containing protein</fullName>
    </recommendedName>
</protein>
<organism evidence="2 3">
    <name type="scientific">Glonium stellatum</name>
    <dbReference type="NCBI Taxonomy" id="574774"/>
    <lineage>
        <taxon>Eukaryota</taxon>
        <taxon>Fungi</taxon>
        <taxon>Dikarya</taxon>
        <taxon>Ascomycota</taxon>
        <taxon>Pezizomycotina</taxon>
        <taxon>Dothideomycetes</taxon>
        <taxon>Pleosporomycetidae</taxon>
        <taxon>Gloniales</taxon>
        <taxon>Gloniaceae</taxon>
        <taxon>Glonium</taxon>
    </lineage>
</organism>
<gene>
    <name evidence="2" type="ORF">AOQ84DRAFT_373248</name>
</gene>
<dbReference type="InterPro" id="IPR011009">
    <property type="entry name" value="Kinase-like_dom_sf"/>
</dbReference>
<dbReference type="PANTHER" id="PTHR21310:SF51">
    <property type="entry name" value="AMINOGLYCOSIDE PHOSPHOTRANSFERASE DOMAIN-CONTAINING PROTEIN"/>
    <property type="match status" value="1"/>
</dbReference>
<dbReference type="EMBL" id="KV748900">
    <property type="protein sequence ID" value="OCL12239.1"/>
    <property type="molecule type" value="Genomic_DNA"/>
</dbReference>
<dbReference type="Pfam" id="PF01636">
    <property type="entry name" value="APH"/>
    <property type="match status" value="1"/>
</dbReference>
<dbReference type="OrthoDB" id="10003767at2759"/>
<dbReference type="Gene3D" id="3.90.1200.10">
    <property type="match status" value="1"/>
</dbReference>